<dbReference type="GO" id="GO:0030154">
    <property type="term" value="P:cell differentiation"/>
    <property type="evidence" value="ECO:0007669"/>
    <property type="project" value="TreeGrafter"/>
</dbReference>
<dbReference type="PROSITE" id="PS50090">
    <property type="entry name" value="MYB_LIKE"/>
    <property type="match status" value="1"/>
</dbReference>
<dbReference type="SMART" id="SM00717">
    <property type="entry name" value="SANT"/>
    <property type="match status" value="1"/>
</dbReference>
<name>A0A2N9HR48_FAGSY</name>
<evidence type="ECO:0000259" key="7">
    <source>
        <dbReference type="PROSITE" id="PS50090"/>
    </source>
</evidence>
<dbReference type="GO" id="GO:0006355">
    <property type="term" value="P:regulation of DNA-templated transcription"/>
    <property type="evidence" value="ECO:0007669"/>
    <property type="project" value="TreeGrafter"/>
</dbReference>
<feature type="domain" description="HTH myb-type" evidence="8">
    <location>
        <begin position="5"/>
        <end position="59"/>
    </location>
</feature>
<keyword evidence="6" id="KW-0539">Nucleus</keyword>
<keyword evidence="2" id="KW-0677">Repeat</keyword>
<dbReference type="GO" id="GO:0000976">
    <property type="term" value="F:transcription cis-regulatory region binding"/>
    <property type="evidence" value="ECO:0007669"/>
    <property type="project" value="TreeGrafter"/>
</dbReference>
<dbReference type="InterPro" id="IPR009057">
    <property type="entry name" value="Homeodomain-like_sf"/>
</dbReference>
<gene>
    <name evidence="9" type="ORF">FSB_LOCUS42370</name>
</gene>
<dbReference type="FunFam" id="1.10.10.60:FF:000394">
    <property type="entry name" value="MYB transcription factor"/>
    <property type="match status" value="1"/>
</dbReference>
<dbReference type="GO" id="GO:0005634">
    <property type="term" value="C:nucleus"/>
    <property type="evidence" value="ECO:0007669"/>
    <property type="project" value="UniProtKB-SubCell"/>
</dbReference>
<keyword evidence="3" id="KW-0805">Transcription regulation</keyword>
<evidence type="ECO:0000256" key="6">
    <source>
        <dbReference type="ARBA" id="ARBA00023242"/>
    </source>
</evidence>
<dbReference type="PANTHER" id="PTHR47998:SF53">
    <property type="entry name" value="MYB TRANSCRIPTION FACTOR"/>
    <property type="match status" value="1"/>
</dbReference>
<dbReference type="PROSITE" id="PS51294">
    <property type="entry name" value="HTH_MYB"/>
    <property type="match status" value="1"/>
</dbReference>
<comment type="subcellular location">
    <subcellularLocation>
        <location evidence="1">Nucleus</location>
    </subcellularLocation>
</comment>
<accession>A0A2N9HR48</accession>
<reference evidence="9" key="1">
    <citation type="submission" date="2018-02" db="EMBL/GenBank/DDBJ databases">
        <authorList>
            <person name="Cohen D.B."/>
            <person name="Kent A.D."/>
        </authorList>
    </citation>
    <scope>NUCLEOTIDE SEQUENCE</scope>
</reference>
<keyword evidence="4" id="KW-0238">DNA-binding</keyword>
<evidence type="ECO:0000259" key="8">
    <source>
        <dbReference type="PROSITE" id="PS51294"/>
    </source>
</evidence>
<evidence type="ECO:0000313" key="9">
    <source>
        <dbReference type="EMBL" id="SPD14488.1"/>
    </source>
</evidence>
<evidence type="ECO:0000256" key="5">
    <source>
        <dbReference type="ARBA" id="ARBA00023163"/>
    </source>
</evidence>
<sequence>MNYLRPDIKRGNISPDEDDLIIRLHSLLGNRWALIAARLPGRTDNEIKNYWNSHLSKRLKNTANFNKLKGASKCVQCQIGRFRAATATPILSHFPFHLSFIRSDLVWVGLAGGFGWLEPPTDSLSFVGTTFPFQWASSTVVDVWWASGLGTSSCSRFYRLPYLWGRSFKTLLFEEPPPHPNRMASLAMANSIRLLSGLLGWDQGSKPSAVPDITCCGCSCNLLDCGQVLCRLVLLLLCCLLLFLL</sequence>
<dbReference type="SUPFAM" id="SSF46689">
    <property type="entry name" value="Homeodomain-like"/>
    <property type="match status" value="1"/>
</dbReference>
<organism evidence="9">
    <name type="scientific">Fagus sylvatica</name>
    <name type="common">Beechnut</name>
    <dbReference type="NCBI Taxonomy" id="28930"/>
    <lineage>
        <taxon>Eukaryota</taxon>
        <taxon>Viridiplantae</taxon>
        <taxon>Streptophyta</taxon>
        <taxon>Embryophyta</taxon>
        <taxon>Tracheophyta</taxon>
        <taxon>Spermatophyta</taxon>
        <taxon>Magnoliopsida</taxon>
        <taxon>eudicotyledons</taxon>
        <taxon>Gunneridae</taxon>
        <taxon>Pentapetalae</taxon>
        <taxon>rosids</taxon>
        <taxon>fabids</taxon>
        <taxon>Fagales</taxon>
        <taxon>Fagaceae</taxon>
        <taxon>Fagus</taxon>
    </lineage>
</organism>
<keyword evidence="5" id="KW-0804">Transcription</keyword>
<feature type="domain" description="Myb-like" evidence="7">
    <location>
        <begin position="5"/>
        <end position="55"/>
    </location>
</feature>
<dbReference type="InterPro" id="IPR001005">
    <property type="entry name" value="SANT/Myb"/>
</dbReference>
<dbReference type="Gene3D" id="1.10.10.60">
    <property type="entry name" value="Homeodomain-like"/>
    <property type="match status" value="1"/>
</dbReference>
<dbReference type="AlphaFoldDB" id="A0A2N9HR48"/>
<dbReference type="EMBL" id="OIVN01003940">
    <property type="protein sequence ID" value="SPD14488.1"/>
    <property type="molecule type" value="Genomic_DNA"/>
</dbReference>
<evidence type="ECO:0000256" key="3">
    <source>
        <dbReference type="ARBA" id="ARBA00023015"/>
    </source>
</evidence>
<evidence type="ECO:0000256" key="1">
    <source>
        <dbReference type="ARBA" id="ARBA00004123"/>
    </source>
</evidence>
<dbReference type="InterPro" id="IPR015495">
    <property type="entry name" value="Myb_TF_plants"/>
</dbReference>
<dbReference type="Pfam" id="PF00249">
    <property type="entry name" value="Myb_DNA-binding"/>
    <property type="match status" value="1"/>
</dbReference>
<evidence type="ECO:0000256" key="2">
    <source>
        <dbReference type="ARBA" id="ARBA00022737"/>
    </source>
</evidence>
<protein>
    <submittedName>
        <fullName evidence="9">Uncharacterized protein</fullName>
    </submittedName>
</protein>
<proteinExistence type="predicted"/>
<dbReference type="InterPro" id="IPR017930">
    <property type="entry name" value="Myb_dom"/>
</dbReference>
<dbReference type="CDD" id="cd00167">
    <property type="entry name" value="SANT"/>
    <property type="match status" value="1"/>
</dbReference>
<dbReference type="PANTHER" id="PTHR47998">
    <property type="entry name" value="TRANSCRIPTION FACTOR MYB51-LIKE ISOFORM X1"/>
    <property type="match status" value="1"/>
</dbReference>
<evidence type="ECO:0000256" key="4">
    <source>
        <dbReference type="ARBA" id="ARBA00023125"/>
    </source>
</evidence>